<evidence type="ECO:0000313" key="2">
    <source>
        <dbReference type="Proteomes" id="UP000286678"/>
    </source>
</evidence>
<dbReference type="Gene3D" id="3.40.1260.10">
    <property type="entry name" value="DsrEFH-like"/>
    <property type="match status" value="1"/>
</dbReference>
<evidence type="ECO:0008006" key="3">
    <source>
        <dbReference type="Google" id="ProtNLM"/>
    </source>
</evidence>
<accession>A0A432XPY3</accession>
<evidence type="ECO:0000313" key="1">
    <source>
        <dbReference type="EMBL" id="RUO50795.1"/>
    </source>
</evidence>
<dbReference type="EMBL" id="PIPT01000001">
    <property type="protein sequence ID" value="RUO50795.1"/>
    <property type="molecule type" value="Genomic_DNA"/>
</dbReference>
<sequence length="112" mass="12438">MTIYVIQTQAADSPTSWHGQAMYLALATMELNPQLVLMGDGLTHLQQGHDALHNDRSLQKRYALLDLYECPTPLVVTEAHETTPSDWVQPVAQLNHSELAARLACAGKVLRF</sequence>
<name>A0A432XPY3_9GAMM</name>
<dbReference type="InterPro" id="IPR027396">
    <property type="entry name" value="DsrEFH-like"/>
</dbReference>
<reference evidence="2" key="1">
    <citation type="journal article" date="2018" name="Front. Microbiol.">
        <title>Genome-Based Analysis Reveals the Taxonomy and Diversity of the Family Idiomarinaceae.</title>
        <authorList>
            <person name="Liu Y."/>
            <person name="Lai Q."/>
            <person name="Shao Z."/>
        </authorList>
    </citation>
    <scope>NUCLEOTIDE SEQUENCE [LARGE SCALE GENOMIC DNA]</scope>
    <source>
        <strain evidence="2">SW15</strain>
    </source>
</reference>
<keyword evidence="2" id="KW-1185">Reference proteome</keyword>
<protein>
    <recommendedName>
        <fullName evidence="3">Sulfur reduction protein DsrE</fullName>
    </recommendedName>
</protein>
<dbReference type="Proteomes" id="UP000286678">
    <property type="component" value="Unassembled WGS sequence"/>
</dbReference>
<organism evidence="1 2">
    <name type="scientific">Pseudidiomarina aquimaris</name>
    <dbReference type="NCBI Taxonomy" id="641841"/>
    <lineage>
        <taxon>Bacteria</taxon>
        <taxon>Pseudomonadati</taxon>
        <taxon>Pseudomonadota</taxon>
        <taxon>Gammaproteobacteria</taxon>
        <taxon>Alteromonadales</taxon>
        <taxon>Idiomarinaceae</taxon>
        <taxon>Pseudidiomarina</taxon>
    </lineage>
</organism>
<comment type="caution">
    <text evidence="1">The sequence shown here is derived from an EMBL/GenBank/DDBJ whole genome shotgun (WGS) entry which is preliminary data.</text>
</comment>
<dbReference type="OrthoDB" id="6237968at2"/>
<dbReference type="RefSeq" id="WP_126832455.1">
    <property type="nucleotide sequence ID" value="NZ_JBLXIO010000004.1"/>
</dbReference>
<gene>
    <name evidence="1" type="ORF">CWE21_01470</name>
</gene>
<proteinExistence type="predicted"/>
<dbReference type="SUPFAM" id="SSF75169">
    <property type="entry name" value="DsrEFH-like"/>
    <property type="match status" value="1"/>
</dbReference>
<dbReference type="AlphaFoldDB" id="A0A432XPY3"/>